<keyword evidence="1" id="KW-1133">Transmembrane helix</keyword>
<feature type="transmembrane region" description="Helical" evidence="1">
    <location>
        <begin position="113"/>
        <end position="133"/>
    </location>
</feature>
<reference evidence="2 3" key="1">
    <citation type="submission" date="2017-11" db="EMBL/GenBank/DDBJ databases">
        <title>Taxonomic description and genome sequences of Spirosoma HA7 sp. nov., isolated from pollen microhabitat of Corylus avellana.</title>
        <authorList>
            <person name="Ambika Manirajan B."/>
            <person name="Suarez C."/>
            <person name="Ratering S."/>
            <person name="Geissler-Plaum R."/>
            <person name="Cardinale M."/>
            <person name="Sylvia S."/>
        </authorList>
    </citation>
    <scope>NUCLEOTIDE SEQUENCE [LARGE SCALE GENOMIC DNA]</scope>
    <source>
        <strain evidence="2 3">HA7</strain>
    </source>
</reference>
<evidence type="ECO:0000313" key="3">
    <source>
        <dbReference type="Proteomes" id="UP000232883"/>
    </source>
</evidence>
<evidence type="ECO:0000256" key="1">
    <source>
        <dbReference type="SAM" id="Phobius"/>
    </source>
</evidence>
<feature type="transmembrane region" description="Helical" evidence="1">
    <location>
        <begin position="61"/>
        <end position="80"/>
    </location>
</feature>
<dbReference type="Proteomes" id="UP000232883">
    <property type="component" value="Chromosome"/>
</dbReference>
<sequence length="215" mass="24981">MWPFVAKAIDYFDTVPPLLLLIMAVSTMRRPGRDYIVCYLCCQFFFNGYANLLNELERDNLFAYSLNFSWSYFILSLYFARLYASPVLKRLIMGLVSLYQLNLMYTLQVSSTVGTFTSVPFGAVSSLITLGCLSYYGQQLSGQPRENILKVRDFWYVNGIFTYYASNFFIFLTYNTLVSRNLVNIGIVWKIHNAVFLVMCVYFFIGMRCKTLPER</sequence>
<dbReference type="KEGG" id="spir:CWM47_23305"/>
<dbReference type="OrthoDB" id="754439at2"/>
<keyword evidence="1" id="KW-0472">Membrane</keyword>
<gene>
    <name evidence="2" type="ORF">CWM47_23305</name>
</gene>
<keyword evidence="3" id="KW-1185">Reference proteome</keyword>
<proteinExistence type="predicted"/>
<protein>
    <submittedName>
        <fullName evidence="2">Uncharacterized protein</fullName>
    </submittedName>
</protein>
<dbReference type="AlphaFoldDB" id="A0A2K8Z3R3"/>
<feature type="transmembrane region" description="Helical" evidence="1">
    <location>
        <begin position="186"/>
        <end position="205"/>
    </location>
</feature>
<evidence type="ECO:0000313" key="2">
    <source>
        <dbReference type="EMBL" id="AUD04513.1"/>
    </source>
</evidence>
<dbReference type="RefSeq" id="WP_100990578.1">
    <property type="nucleotide sequence ID" value="NZ_CP025096.1"/>
</dbReference>
<feature type="transmembrane region" description="Helical" evidence="1">
    <location>
        <begin position="154"/>
        <end position="174"/>
    </location>
</feature>
<keyword evidence="1" id="KW-0812">Transmembrane</keyword>
<feature type="transmembrane region" description="Helical" evidence="1">
    <location>
        <begin position="32"/>
        <end position="49"/>
    </location>
</feature>
<organism evidence="2 3">
    <name type="scientific">Spirosoma pollinicola</name>
    <dbReference type="NCBI Taxonomy" id="2057025"/>
    <lineage>
        <taxon>Bacteria</taxon>
        <taxon>Pseudomonadati</taxon>
        <taxon>Bacteroidota</taxon>
        <taxon>Cytophagia</taxon>
        <taxon>Cytophagales</taxon>
        <taxon>Cytophagaceae</taxon>
        <taxon>Spirosoma</taxon>
    </lineage>
</organism>
<name>A0A2K8Z3R3_9BACT</name>
<dbReference type="EMBL" id="CP025096">
    <property type="protein sequence ID" value="AUD04513.1"/>
    <property type="molecule type" value="Genomic_DNA"/>
</dbReference>
<accession>A0A2K8Z3R3</accession>